<dbReference type="STRING" id="1428644.BIV57_21290"/>
<comment type="caution">
    <text evidence="3">The sequence shown here is derived from an EMBL/GenBank/DDBJ whole genome shotgun (WGS) entry which is preliminary data.</text>
</comment>
<dbReference type="Pfam" id="PF14192">
    <property type="entry name" value="DUF4314"/>
    <property type="match status" value="1"/>
</dbReference>
<dbReference type="AlphaFoldDB" id="A0A1J7BA62"/>
<feature type="compositionally biased region" description="Basic and acidic residues" evidence="1">
    <location>
        <begin position="79"/>
        <end position="89"/>
    </location>
</feature>
<dbReference type="OrthoDB" id="7069211at2"/>
<organism evidence="3 4">
    <name type="scientific">Mangrovactinospora gilvigrisea</name>
    <dbReference type="NCBI Taxonomy" id="1428644"/>
    <lineage>
        <taxon>Bacteria</taxon>
        <taxon>Bacillati</taxon>
        <taxon>Actinomycetota</taxon>
        <taxon>Actinomycetes</taxon>
        <taxon>Kitasatosporales</taxon>
        <taxon>Streptomycetaceae</taxon>
        <taxon>Mangrovactinospora</taxon>
    </lineage>
</organism>
<keyword evidence="4" id="KW-1185">Reference proteome</keyword>
<sequence>MEFRRGQRITLVHTDDPHTKLHPGTAGTVLRFDEDQQVLSVKWDDGSTLAMLLDEGDEVSLLENPPIAPAPGGAITQSRPDDRGYGRGR</sequence>
<protein>
    <recommendedName>
        <fullName evidence="2">DUF4314 domain-containing protein</fullName>
    </recommendedName>
</protein>
<evidence type="ECO:0000313" key="3">
    <source>
        <dbReference type="EMBL" id="OIV35485.1"/>
    </source>
</evidence>
<evidence type="ECO:0000313" key="4">
    <source>
        <dbReference type="Proteomes" id="UP000243342"/>
    </source>
</evidence>
<evidence type="ECO:0000256" key="1">
    <source>
        <dbReference type="SAM" id="MobiDB-lite"/>
    </source>
</evidence>
<accession>A0A1J7BA62</accession>
<proteinExistence type="predicted"/>
<dbReference type="Proteomes" id="UP000243342">
    <property type="component" value="Unassembled WGS sequence"/>
</dbReference>
<dbReference type="InterPro" id="IPR025463">
    <property type="entry name" value="DUF4314"/>
</dbReference>
<dbReference type="RefSeq" id="WP_071658553.1">
    <property type="nucleotide sequence ID" value="NZ_MLCF01000147.1"/>
</dbReference>
<gene>
    <name evidence="3" type="ORF">BIV57_21290</name>
</gene>
<feature type="domain" description="DUF4314" evidence="2">
    <location>
        <begin position="2"/>
        <end position="53"/>
    </location>
</feature>
<dbReference type="EMBL" id="MLCF01000147">
    <property type="protein sequence ID" value="OIV35485.1"/>
    <property type="molecule type" value="Genomic_DNA"/>
</dbReference>
<evidence type="ECO:0000259" key="2">
    <source>
        <dbReference type="Pfam" id="PF14192"/>
    </source>
</evidence>
<feature type="region of interest" description="Disordered" evidence="1">
    <location>
        <begin position="63"/>
        <end position="89"/>
    </location>
</feature>
<reference evidence="3 4" key="1">
    <citation type="submission" date="2016-10" db="EMBL/GenBank/DDBJ databases">
        <title>Genome sequence of Streptomyces gilvigriseus MUSC 26.</title>
        <authorList>
            <person name="Lee L.-H."/>
            <person name="Ser H.-L."/>
        </authorList>
    </citation>
    <scope>NUCLEOTIDE SEQUENCE [LARGE SCALE GENOMIC DNA]</scope>
    <source>
        <strain evidence="3 4">MUSC 26</strain>
    </source>
</reference>
<name>A0A1J7BA62_9ACTN</name>